<keyword evidence="3" id="KW-1185">Reference proteome</keyword>
<reference evidence="2 3" key="1">
    <citation type="submission" date="2019-10" db="EMBL/GenBank/DDBJ databases">
        <title>Taxonomy of Antarctic Massilia spp.: description of Massilia rubra sp. nov., Massilia aquatica sp. nov., Massilia mucilaginosa sp. nov., Massilia frigida sp. nov. isolated from streams, lakes and regoliths.</title>
        <authorList>
            <person name="Holochova P."/>
            <person name="Sedlacek I."/>
            <person name="Kralova S."/>
            <person name="Maslanova I."/>
            <person name="Busse H.-J."/>
            <person name="Stankova E."/>
            <person name="Vrbovska V."/>
            <person name="Kovarovic V."/>
            <person name="Bartak M."/>
            <person name="Svec P."/>
            <person name="Pantucek R."/>
        </authorList>
    </citation>
    <scope>NUCLEOTIDE SEQUENCE [LARGE SCALE GENOMIC DNA]</scope>
    <source>
        <strain evidence="2 3">CCM 8695</strain>
    </source>
</reference>
<name>A0ABX0N8M3_9BURK</name>
<dbReference type="EMBL" id="WHJG01000025">
    <property type="protein sequence ID" value="NHZ81751.1"/>
    <property type="molecule type" value="Genomic_DNA"/>
</dbReference>
<proteinExistence type="predicted"/>
<evidence type="ECO:0000313" key="2">
    <source>
        <dbReference type="EMBL" id="NHZ81751.1"/>
    </source>
</evidence>
<sequence>MKNTGALVLSLFACLDCAGLAQAAEISWKVENRFPVFSDVKDFQVLEQAFATGSAAEFLSRNYSAADLRKLLPIERTAWDAKSGKYQADILFKQEHAVRFSLVGNHVQGECSWQVDAKTYLAPCSGTTSTITENKPFSVQVLQNGVRLAALEERSGIQSKLIIAIGDSFASGEGNPDHPTVLRNPENLHDDWFDKKADSVVSQNAAWWDKTCHRSLLSWQALYAMRQAFSESHRVVRFASFACSGAEVYDGFLKPQIDPPGMVEGQQAGQSQQRAIMELLCRDGSITEQTTAGSPPISGPRKKQWLFGAYGLASCASAPLQADEILVSFGGNDLGFSGVVKWGLGVPNVHNHRGGLLSPFRTWGLRLVNKFINPIAPDKAAASLMHMPRLYKDLENALVPVKSPSSRTIALIYPDPLPVRDYGGCRKRTRDGNHPLALKINTFGSDFKFGLPEAAATKIRTDFIDPLRTVQIALVPTVGNGWSAIDANDGFLISGNSPRTICGNPPSCTKGSCDSANRLTWASTTRNFSDLPRLDSLVDFKPYDPARIRGLRSASDALLTQSVHTKHHGVEDDWMSGIAHPTAAVHASIADRLFERTPVAPANVAGR</sequence>
<accession>A0ABX0N8M3</accession>
<gene>
    <name evidence="2" type="ORF">F2P44_21090</name>
</gene>
<keyword evidence="1" id="KW-0732">Signal</keyword>
<feature type="chain" id="PRO_5046599957" description="SGNH/GDSL hydrolase family protein" evidence="1">
    <location>
        <begin position="24"/>
        <end position="607"/>
    </location>
</feature>
<dbReference type="InterPro" id="IPR036514">
    <property type="entry name" value="SGNH_hydro_sf"/>
</dbReference>
<evidence type="ECO:0000313" key="3">
    <source>
        <dbReference type="Proteomes" id="UP000621455"/>
    </source>
</evidence>
<dbReference type="Gene3D" id="3.40.50.1110">
    <property type="entry name" value="SGNH hydrolase"/>
    <property type="match status" value="1"/>
</dbReference>
<feature type="signal peptide" evidence="1">
    <location>
        <begin position="1"/>
        <end position="23"/>
    </location>
</feature>
<evidence type="ECO:0000256" key="1">
    <source>
        <dbReference type="SAM" id="SignalP"/>
    </source>
</evidence>
<organism evidence="2 3">
    <name type="scientific">Massilia frigida</name>
    <dbReference type="NCBI Taxonomy" id="2609281"/>
    <lineage>
        <taxon>Bacteria</taxon>
        <taxon>Pseudomonadati</taxon>
        <taxon>Pseudomonadota</taxon>
        <taxon>Betaproteobacteria</taxon>
        <taxon>Burkholderiales</taxon>
        <taxon>Oxalobacteraceae</taxon>
        <taxon>Telluria group</taxon>
        <taxon>Massilia</taxon>
    </lineage>
</organism>
<dbReference type="Proteomes" id="UP000621455">
    <property type="component" value="Unassembled WGS sequence"/>
</dbReference>
<dbReference type="SUPFAM" id="SSF52266">
    <property type="entry name" value="SGNH hydrolase"/>
    <property type="match status" value="1"/>
</dbReference>
<dbReference type="RefSeq" id="WP_167089123.1">
    <property type="nucleotide sequence ID" value="NZ_WHJG01000025.1"/>
</dbReference>
<protein>
    <recommendedName>
        <fullName evidence="4">SGNH/GDSL hydrolase family protein</fullName>
    </recommendedName>
</protein>
<evidence type="ECO:0008006" key="4">
    <source>
        <dbReference type="Google" id="ProtNLM"/>
    </source>
</evidence>
<comment type="caution">
    <text evidence="2">The sequence shown here is derived from an EMBL/GenBank/DDBJ whole genome shotgun (WGS) entry which is preliminary data.</text>
</comment>